<keyword evidence="1 4" id="KW-0479">Metal-binding</keyword>
<evidence type="ECO:0000256" key="3">
    <source>
        <dbReference type="ARBA" id="ARBA00023014"/>
    </source>
</evidence>
<dbReference type="GO" id="GO:0005506">
    <property type="term" value="F:iron ion binding"/>
    <property type="evidence" value="ECO:0007669"/>
    <property type="project" value="UniProtKB-UniRule"/>
</dbReference>
<keyword evidence="3 4" id="KW-0411">Iron-sulfur</keyword>
<proteinExistence type="predicted"/>
<sequence>MIAGRIDPAACVACGLCERLAPALFRVILHRVAVLRLGPRIPASLEERAWWAAEACPTGAIHLSQVPAGGSEGEC</sequence>
<dbReference type="Pfam" id="PF13370">
    <property type="entry name" value="Fer4_13"/>
    <property type="match status" value="1"/>
</dbReference>
<dbReference type="AlphaFoldDB" id="A0AA35G8Z1"/>
<evidence type="ECO:0000256" key="2">
    <source>
        <dbReference type="ARBA" id="ARBA00023004"/>
    </source>
</evidence>
<dbReference type="Gene3D" id="3.30.70.20">
    <property type="match status" value="1"/>
</dbReference>
<accession>A0AA35G8Z1</accession>
<evidence type="ECO:0000256" key="1">
    <source>
        <dbReference type="ARBA" id="ARBA00022723"/>
    </source>
</evidence>
<evidence type="ECO:0000256" key="4">
    <source>
        <dbReference type="RuleBase" id="RU368020"/>
    </source>
</evidence>
<reference evidence="5" key="1">
    <citation type="submission" date="2022-03" db="EMBL/GenBank/DDBJ databases">
        <title>Complete genome sequence of Caldinitratiruptor microaerophilus.</title>
        <authorList>
            <person name="Mukaiyama R."/>
            <person name="Nishiyama T."/>
            <person name="Ueda K."/>
        </authorList>
    </citation>
    <scope>NUCLEOTIDE SEQUENCE</scope>
    <source>
        <strain evidence="5">JCM 16183</strain>
    </source>
</reference>
<gene>
    <name evidence="5" type="ORF">caldi_26560</name>
</gene>
<protein>
    <recommendedName>
        <fullName evidence="4">Ferredoxin</fullName>
    </recommendedName>
</protein>
<dbReference type="EMBL" id="AP025628">
    <property type="protein sequence ID" value="BDG61566.1"/>
    <property type="molecule type" value="Genomic_DNA"/>
</dbReference>
<organism evidence="5 6">
    <name type="scientific">Caldinitratiruptor microaerophilus</name>
    <dbReference type="NCBI Taxonomy" id="671077"/>
    <lineage>
        <taxon>Bacteria</taxon>
        <taxon>Bacillati</taxon>
        <taxon>Bacillota</taxon>
        <taxon>Clostridia</taxon>
        <taxon>Eubacteriales</taxon>
        <taxon>Symbiobacteriaceae</taxon>
        <taxon>Caldinitratiruptor</taxon>
    </lineage>
</organism>
<dbReference type="InterPro" id="IPR001080">
    <property type="entry name" value="3Fe4S_ferredoxin"/>
</dbReference>
<evidence type="ECO:0000313" key="5">
    <source>
        <dbReference type="EMBL" id="BDG61566.1"/>
    </source>
</evidence>
<dbReference type="GO" id="GO:0009055">
    <property type="term" value="F:electron transfer activity"/>
    <property type="evidence" value="ECO:0007669"/>
    <property type="project" value="UniProtKB-UniRule"/>
</dbReference>
<keyword evidence="2 4" id="KW-0408">Iron</keyword>
<keyword evidence="4" id="KW-0813">Transport</keyword>
<comment type="function">
    <text evidence="4">Ferredoxins are iron-sulfur proteins that transfer electrons in a wide variety of metabolic reactions.</text>
</comment>
<keyword evidence="4" id="KW-0249">Electron transport</keyword>
<evidence type="ECO:0000313" key="6">
    <source>
        <dbReference type="Proteomes" id="UP001163687"/>
    </source>
</evidence>
<dbReference type="SUPFAM" id="SSF54862">
    <property type="entry name" value="4Fe-4S ferredoxins"/>
    <property type="match status" value="1"/>
</dbReference>
<dbReference type="KEGG" id="cmic:caldi_26560"/>
<dbReference type="RefSeq" id="WP_264842203.1">
    <property type="nucleotide sequence ID" value="NZ_AP025628.1"/>
</dbReference>
<keyword evidence="6" id="KW-1185">Reference proteome</keyword>
<dbReference type="Proteomes" id="UP001163687">
    <property type="component" value="Chromosome"/>
</dbReference>
<name>A0AA35G8Z1_9FIRM</name>
<dbReference type="PRINTS" id="PR00352">
    <property type="entry name" value="3FE4SFRDOXIN"/>
</dbReference>
<dbReference type="GO" id="GO:0051536">
    <property type="term" value="F:iron-sulfur cluster binding"/>
    <property type="evidence" value="ECO:0007669"/>
    <property type="project" value="UniProtKB-KW"/>
</dbReference>